<dbReference type="OrthoDB" id="5774777at2759"/>
<dbReference type="InterPro" id="IPR001723">
    <property type="entry name" value="Nuclear_hrmn_rcpt"/>
</dbReference>
<keyword evidence="6" id="KW-0832">Ubl conjugation</keyword>
<evidence type="ECO:0000256" key="15">
    <source>
        <dbReference type="ARBA" id="ARBA00082944"/>
    </source>
</evidence>
<dbReference type="Gene3D" id="3.30.50.10">
    <property type="entry name" value="Erythroid Transcription Factor GATA-1, subunit A"/>
    <property type="match status" value="1"/>
</dbReference>
<evidence type="ECO:0000256" key="13">
    <source>
        <dbReference type="ARBA" id="ARBA00071097"/>
    </source>
</evidence>
<comment type="subcellular location">
    <subcellularLocation>
        <location evidence="1 16">Nucleus</location>
    </subcellularLocation>
</comment>
<evidence type="ECO:0000256" key="11">
    <source>
        <dbReference type="ARBA" id="ARBA00023242"/>
    </source>
</evidence>
<feature type="domain" description="Nuclear receptor" evidence="18">
    <location>
        <begin position="38"/>
        <end position="114"/>
    </location>
</feature>
<evidence type="ECO:0000256" key="1">
    <source>
        <dbReference type="ARBA" id="ARBA00004123"/>
    </source>
</evidence>
<comment type="similarity">
    <text evidence="16">Belongs to the nuclear hormone receptor family.</text>
</comment>
<dbReference type="PANTHER" id="PTHR24083">
    <property type="entry name" value="NUCLEAR HORMONE RECEPTOR"/>
    <property type="match status" value="1"/>
</dbReference>
<keyword evidence="3 16" id="KW-0479">Metal-binding</keyword>
<evidence type="ECO:0000256" key="8">
    <source>
        <dbReference type="ARBA" id="ARBA00023125"/>
    </source>
</evidence>
<dbReference type="InterPro" id="IPR035500">
    <property type="entry name" value="NHR-like_dom_sf"/>
</dbReference>
<dbReference type="SMART" id="SM00430">
    <property type="entry name" value="HOLI"/>
    <property type="match status" value="1"/>
</dbReference>
<evidence type="ECO:0000256" key="12">
    <source>
        <dbReference type="ARBA" id="ARBA00053319"/>
    </source>
</evidence>
<accession>A0A6J2PUN9</accession>
<dbReference type="Proteomes" id="UP000504630">
    <property type="component" value="Chromosome 6"/>
</dbReference>
<keyword evidence="11 16" id="KW-0539">Nucleus</keyword>
<dbReference type="SUPFAM" id="SSF57716">
    <property type="entry name" value="Glucocorticoid receptor-like (DNA-binding domain)"/>
    <property type="match status" value="1"/>
</dbReference>
<organism evidence="20 21">
    <name type="scientific">Cottoperca gobio</name>
    <name type="common">Frogmouth</name>
    <name type="synonym">Aphritis gobio</name>
    <dbReference type="NCBI Taxonomy" id="56716"/>
    <lineage>
        <taxon>Eukaryota</taxon>
        <taxon>Metazoa</taxon>
        <taxon>Chordata</taxon>
        <taxon>Craniata</taxon>
        <taxon>Vertebrata</taxon>
        <taxon>Euteleostomi</taxon>
        <taxon>Actinopterygii</taxon>
        <taxon>Neopterygii</taxon>
        <taxon>Teleostei</taxon>
        <taxon>Neoteleostei</taxon>
        <taxon>Acanthomorphata</taxon>
        <taxon>Eupercaria</taxon>
        <taxon>Perciformes</taxon>
        <taxon>Notothenioidei</taxon>
        <taxon>Bovichtidae</taxon>
        <taxon>Cottoperca</taxon>
    </lineage>
</organism>
<protein>
    <recommendedName>
        <fullName evidence="13">Photoreceptor-specific nuclear receptor</fullName>
    </recommendedName>
    <alternativeName>
        <fullName evidence="14">Nuclear receptor subfamily 2 group E member 3</fullName>
    </alternativeName>
    <alternativeName>
        <fullName evidence="15">Retina-specific nuclear receptor</fullName>
    </alternativeName>
</protein>
<evidence type="ECO:0000256" key="16">
    <source>
        <dbReference type="RuleBase" id="RU004334"/>
    </source>
</evidence>
<evidence type="ECO:0000256" key="17">
    <source>
        <dbReference type="SAM" id="MobiDB-lite"/>
    </source>
</evidence>
<dbReference type="GO" id="GO:0003700">
    <property type="term" value="F:DNA-binding transcription factor activity"/>
    <property type="evidence" value="ECO:0007669"/>
    <property type="project" value="InterPro"/>
</dbReference>
<keyword evidence="4 16" id="KW-0863">Zinc-finger</keyword>
<evidence type="ECO:0000259" key="19">
    <source>
        <dbReference type="PROSITE" id="PS51843"/>
    </source>
</evidence>
<dbReference type="GO" id="GO:0005634">
    <property type="term" value="C:nucleus"/>
    <property type="evidence" value="ECO:0007669"/>
    <property type="project" value="UniProtKB-SubCell"/>
</dbReference>
<feature type="compositionally biased region" description="Polar residues" evidence="17">
    <location>
        <begin position="204"/>
        <end position="222"/>
    </location>
</feature>
<dbReference type="GO" id="GO:0045944">
    <property type="term" value="P:positive regulation of transcription by RNA polymerase II"/>
    <property type="evidence" value="ECO:0007669"/>
    <property type="project" value="UniProtKB-ARBA"/>
</dbReference>
<dbReference type="InParanoid" id="A0A6J2PUN9"/>
<dbReference type="InterPro" id="IPR050274">
    <property type="entry name" value="Nuclear_hormone_rcpt_NR2"/>
</dbReference>
<evidence type="ECO:0000256" key="10">
    <source>
        <dbReference type="ARBA" id="ARBA00023170"/>
    </source>
</evidence>
<dbReference type="PROSITE" id="PS51030">
    <property type="entry name" value="NUCLEAR_REC_DBD_2"/>
    <property type="match status" value="1"/>
</dbReference>
<evidence type="ECO:0000313" key="21">
    <source>
        <dbReference type="RefSeq" id="XP_029289883.1"/>
    </source>
</evidence>
<name>A0A6J2PUN9_COTGO</name>
<evidence type="ECO:0000313" key="20">
    <source>
        <dbReference type="Proteomes" id="UP000504630"/>
    </source>
</evidence>
<feature type="compositionally biased region" description="Polar residues" evidence="17">
    <location>
        <begin position="9"/>
        <end position="19"/>
    </location>
</feature>
<sequence length="419" mass="47043">MEDHMTKMNIFSSDTSQDFTDGPRAEISPVPDKELGHSLLCKVCSDSSSGKHYGIYACNGCSGFFKRSVRRRLIYRCQAGTGRCPVDKAHRNQCQACRLKKCLQAGMNKDAVQNERQPRSTAHVSLESICVDSKKEHLATTRELTSSATYSSVICRPLVTSTVPTSAAIQPCSNPNNYHRFMVSLLTAETCAKLEPEDAEENIDVTTNDSERNPTPSDCRTSPYTSNCSESIYETSARLLFMSVKWAKNLPVFAHLPFRDQVILLEEAWSEMFLLCAIQWSLPMDSCPLLSPDLSPTQQTKISLPTTDLRILEEVFNRFKALAVDSTEFACLKAIVLFKPETRSLKDPEQVENLQDQSQVLLGQHIHSLYPSQSARFGRLLLLLPSLHSVSSEKIEQLFFHRIIGSTPMEKLLCDMFKN</sequence>
<dbReference type="PRINTS" id="PR00398">
    <property type="entry name" value="STRDHORMONER"/>
</dbReference>
<dbReference type="GO" id="GO:0008270">
    <property type="term" value="F:zinc ion binding"/>
    <property type="evidence" value="ECO:0007669"/>
    <property type="project" value="UniProtKB-KW"/>
</dbReference>
<feature type="region of interest" description="Disordered" evidence="17">
    <location>
        <begin position="197"/>
        <end position="222"/>
    </location>
</feature>
<dbReference type="AlphaFoldDB" id="A0A6J2PUN9"/>
<keyword evidence="5 16" id="KW-0862">Zinc</keyword>
<dbReference type="InterPro" id="IPR013088">
    <property type="entry name" value="Znf_NHR/GATA"/>
</dbReference>
<dbReference type="InterPro" id="IPR000536">
    <property type="entry name" value="Nucl_hrmn_rcpt_lig-bd"/>
</dbReference>
<evidence type="ECO:0000259" key="18">
    <source>
        <dbReference type="PROSITE" id="PS51030"/>
    </source>
</evidence>
<dbReference type="PROSITE" id="PS51843">
    <property type="entry name" value="NR_LBD"/>
    <property type="match status" value="1"/>
</dbReference>
<dbReference type="SUPFAM" id="SSF48508">
    <property type="entry name" value="Nuclear receptor ligand-binding domain"/>
    <property type="match status" value="1"/>
</dbReference>
<dbReference type="Pfam" id="PF00105">
    <property type="entry name" value="zf-C4"/>
    <property type="match status" value="1"/>
</dbReference>
<feature type="region of interest" description="Disordered" evidence="17">
    <location>
        <begin position="1"/>
        <end position="31"/>
    </location>
</feature>
<gene>
    <name evidence="21" type="primary">LOC115009789</name>
</gene>
<evidence type="ECO:0000256" key="2">
    <source>
        <dbReference type="ARBA" id="ARBA00022499"/>
    </source>
</evidence>
<evidence type="ECO:0000256" key="4">
    <source>
        <dbReference type="ARBA" id="ARBA00022771"/>
    </source>
</evidence>
<evidence type="ECO:0000256" key="3">
    <source>
        <dbReference type="ARBA" id="ARBA00022723"/>
    </source>
</evidence>
<evidence type="ECO:0000256" key="7">
    <source>
        <dbReference type="ARBA" id="ARBA00023015"/>
    </source>
</evidence>
<dbReference type="GO" id="GO:0043565">
    <property type="term" value="F:sequence-specific DNA binding"/>
    <property type="evidence" value="ECO:0007669"/>
    <property type="project" value="InterPro"/>
</dbReference>
<keyword evidence="10 16" id="KW-0675">Receptor</keyword>
<dbReference type="SMART" id="SM00399">
    <property type="entry name" value="ZnF_C4"/>
    <property type="match status" value="1"/>
</dbReference>
<keyword evidence="20" id="KW-1185">Reference proteome</keyword>
<dbReference type="CDD" id="cd06950">
    <property type="entry name" value="NR_LBD_Tlx_PNR_like"/>
    <property type="match status" value="1"/>
</dbReference>
<dbReference type="FunFam" id="3.30.50.10:FF:000028">
    <property type="entry name" value="Nuclear receptor subfamily 2, group E, member 3"/>
    <property type="match status" value="1"/>
</dbReference>
<dbReference type="InterPro" id="IPR001628">
    <property type="entry name" value="Znf_hrmn_rcpt"/>
</dbReference>
<dbReference type="KEGG" id="cgob:115009789"/>
<evidence type="ECO:0000256" key="6">
    <source>
        <dbReference type="ARBA" id="ARBA00022843"/>
    </source>
</evidence>
<dbReference type="CDD" id="cd06970">
    <property type="entry name" value="NR_DBD_PNR"/>
    <property type="match status" value="1"/>
</dbReference>
<dbReference type="FunFam" id="1.10.565.10:FF:000022">
    <property type="entry name" value="Nuclear receptor subfamily 2 group E member 3"/>
    <property type="match status" value="1"/>
</dbReference>
<keyword evidence="9 16" id="KW-0804">Transcription</keyword>
<reference evidence="21" key="1">
    <citation type="submission" date="2025-08" db="UniProtKB">
        <authorList>
            <consortium name="RefSeq"/>
        </authorList>
    </citation>
    <scope>IDENTIFICATION</scope>
</reference>
<feature type="domain" description="NR LBD" evidence="19">
    <location>
        <begin position="201"/>
        <end position="419"/>
    </location>
</feature>
<dbReference type="Pfam" id="PF00104">
    <property type="entry name" value="Hormone_recep"/>
    <property type="match status" value="1"/>
</dbReference>
<evidence type="ECO:0000256" key="5">
    <source>
        <dbReference type="ARBA" id="ARBA00022833"/>
    </source>
</evidence>
<keyword evidence="8 16" id="KW-0238">DNA-binding</keyword>
<keyword evidence="2" id="KW-1017">Isopeptide bond</keyword>
<keyword evidence="7 16" id="KW-0805">Transcription regulation</keyword>
<evidence type="ECO:0000256" key="9">
    <source>
        <dbReference type="ARBA" id="ARBA00023163"/>
    </source>
</evidence>
<proteinExistence type="inferred from homology"/>
<dbReference type="PRINTS" id="PR00047">
    <property type="entry name" value="STROIDFINGER"/>
</dbReference>
<dbReference type="RefSeq" id="XP_029289883.1">
    <property type="nucleotide sequence ID" value="XM_029434023.1"/>
</dbReference>
<dbReference type="GeneID" id="115009789"/>
<dbReference type="Gene3D" id="1.10.565.10">
    <property type="entry name" value="Retinoid X Receptor"/>
    <property type="match status" value="1"/>
</dbReference>
<comment type="function">
    <text evidence="12">Orphan nuclear receptor of retinal photoreceptor cells. Transcriptional factor that is an activator of rod development and repressor of cone development. Binds the promoter region of a number of rod- and cone-specific genes, including rhodopsin, M- and S-opsin and rod-specific phosphodiesterase beta subunit. Enhances rhodopsin expression. Represses M- and S-cone opsin expression.</text>
</comment>
<evidence type="ECO:0000256" key="14">
    <source>
        <dbReference type="ARBA" id="ARBA00079595"/>
    </source>
</evidence>
<dbReference type="PROSITE" id="PS00031">
    <property type="entry name" value="NUCLEAR_REC_DBD_1"/>
    <property type="match status" value="1"/>
</dbReference>